<dbReference type="EMBL" id="CP017316">
    <property type="protein sequence ID" value="AOT62499.1"/>
    <property type="molecule type" value="Genomic_DNA"/>
</dbReference>
<keyword evidence="2" id="KW-1185">Reference proteome</keyword>
<dbReference type="PANTHER" id="PTHR36436">
    <property type="entry name" value="SLL5081 PROTEIN"/>
    <property type="match status" value="1"/>
</dbReference>
<dbReference type="Proteomes" id="UP000095349">
    <property type="component" value="Chromosome"/>
</dbReference>
<sequence>MTDLAFMGSEGREPGDRSAIDQIVRTRLGVDAAERFLSLVRPSVGFSAGKRSSESGSVIGGVPVTTESFAWPRCRGRPMVLLAQIDCGQAARLLGGHWTLPDHGHLFFFHDDDFAAEPAPGLGDDGCRVLHVAAGTGGPPEGHAPAPPSLPALPLEACALPSVPTLADAETGCAVGDDVIALLIDLAEALSAVLPAPRHRLLGWCDSWDTPRPEGHRPLLQLEVEAGTSWGEIVNVSFWIRDEDLRAADLRGVRRSYEVA</sequence>
<dbReference type="PANTHER" id="PTHR36436:SF6">
    <property type="entry name" value="SLL5081 PROTEIN"/>
    <property type="match status" value="1"/>
</dbReference>
<dbReference type="PATRIC" id="fig|285473.5.peg.5689"/>
<dbReference type="KEGG" id="srn:A4G23_05397"/>
<reference evidence="1 2" key="1">
    <citation type="submission" date="2016-09" db="EMBL/GenBank/DDBJ databases">
        <title>Streptomyces rubrolavendulae MJM4426 Genome sequencing and assembly.</title>
        <authorList>
            <person name="Kim J.-G."/>
        </authorList>
    </citation>
    <scope>NUCLEOTIDE SEQUENCE [LARGE SCALE GENOMIC DNA]</scope>
    <source>
        <strain evidence="1 2">MJM4426</strain>
    </source>
</reference>
<evidence type="ECO:0000313" key="2">
    <source>
        <dbReference type="Proteomes" id="UP000095349"/>
    </source>
</evidence>
<proteinExistence type="predicted"/>
<protein>
    <recommendedName>
        <fullName evidence="3">DUF1963 domain-containing protein</fullName>
    </recommendedName>
</protein>
<dbReference type="SUPFAM" id="SSF103032">
    <property type="entry name" value="Hypothetical protein YwqG"/>
    <property type="match status" value="1"/>
</dbReference>
<evidence type="ECO:0008006" key="3">
    <source>
        <dbReference type="Google" id="ProtNLM"/>
    </source>
</evidence>
<dbReference type="InterPro" id="IPR035948">
    <property type="entry name" value="YwqG-like_sf"/>
</dbReference>
<dbReference type="Pfam" id="PF09234">
    <property type="entry name" value="DUF1963"/>
    <property type="match status" value="1"/>
</dbReference>
<dbReference type="Gene3D" id="2.30.320.10">
    <property type="entry name" value="YwqG-like"/>
    <property type="match status" value="1"/>
</dbReference>
<accession>A0A1D8GAL9</accession>
<organism evidence="1 2">
    <name type="scientific">Streptomyces rubrolavendulae</name>
    <dbReference type="NCBI Taxonomy" id="285473"/>
    <lineage>
        <taxon>Bacteria</taxon>
        <taxon>Bacillati</taxon>
        <taxon>Actinomycetota</taxon>
        <taxon>Actinomycetes</taxon>
        <taxon>Kitasatosporales</taxon>
        <taxon>Streptomycetaceae</taxon>
        <taxon>Streptomyces</taxon>
    </lineage>
</organism>
<dbReference type="InterPro" id="IPR015315">
    <property type="entry name" value="DUF1963"/>
</dbReference>
<name>A0A1D8GAL9_9ACTN</name>
<evidence type="ECO:0000313" key="1">
    <source>
        <dbReference type="EMBL" id="AOT62499.1"/>
    </source>
</evidence>
<gene>
    <name evidence="1" type="ORF">A4G23_05397</name>
</gene>
<dbReference type="AlphaFoldDB" id="A0A1D8GAL9"/>